<gene>
    <name evidence="1" type="ORF">PSON_ATCC_30995.1.T1040055</name>
    <name evidence="2" type="ORF">PSON_ATCC_30995.1.T1040056</name>
</gene>
<dbReference type="EMBL" id="CAJJDN010000104">
    <property type="protein sequence ID" value="CAD8113733.1"/>
    <property type="molecule type" value="Genomic_DNA"/>
</dbReference>
<organism evidence="2 3">
    <name type="scientific">Paramecium sonneborni</name>
    <dbReference type="NCBI Taxonomy" id="65129"/>
    <lineage>
        <taxon>Eukaryota</taxon>
        <taxon>Sar</taxon>
        <taxon>Alveolata</taxon>
        <taxon>Ciliophora</taxon>
        <taxon>Intramacronucleata</taxon>
        <taxon>Oligohymenophorea</taxon>
        <taxon>Peniculida</taxon>
        <taxon>Parameciidae</taxon>
        <taxon>Paramecium</taxon>
    </lineage>
</organism>
<keyword evidence="3" id="KW-1185">Reference proteome</keyword>
<name>A0A8S1QE50_9CILI</name>
<evidence type="ECO:0000313" key="3">
    <source>
        <dbReference type="Proteomes" id="UP000692954"/>
    </source>
</evidence>
<protein>
    <submittedName>
        <fullName evidence="2">Uncharacterized protein</fullName>
    </submittedName>
</protein>
<dbReference type="AlphaFoldDB" id="A0A8S1QE50"/>
<accession>A0A8S1QE50</accession>
<evidence type="ECO:0000313" key="2">
    <source>
        <dbReference type="EMBL" id="CAD8113733.1"/>
    </source>
</evidence>
<dbReference type="OrthoDB" id="307020at2759"/>
<dbReference type="EMBL" id="CAJJDN010000104">
    <property type="protein sequence ID" value="CAD8113731.1"/>
    <property type="molecule type" value="Genomic_DNA"/>
</dbReference>
<proteinExistence type="predicted"/>
<evidence type="ECO:0000313" key="1">
    <source>
        <dbReference type="EMBL" id="CAD8113731.1"/>
    </source>
</evidence>
<sequence length="145" mass="17572">MNFYTLEFEDQVFEDLREEEQIQVNEEQIYDYYQNSYFELDQNQTFLGYLQEEPILIFDCIEEVPKNKPNSIVKKSKKIKKSDTETDVQKRKSNKLKISNNVTAQLQQCQMLKTIISQMEDMLQQTKRYILNQFQQKQKQECFKI</sequence>
<dbReference type="Proteomes" id="UP000692954">
    <property type="component" value="Unassembled WGS sequence"/>
</dbReference>
<reference evidence="2" key="1">
    <citation type="submission" date="2021-01" db="EMBL/GenBank/DDBJ databases">
        <authorList>
            <consortium name="Genoscope - CEA"/>
            <person name="William W."/>
        </authorList>
    </citation>
    <scope>NUCLEOTIDE SEQUENCE</scope>
</reference>
<comment type="caution">
    <text evidence="2">The sequence shown here is derived from an EMBL/GenBank/DDBJ whole genome shotgun (WGS) entry which is preliminary data.</text>
</comment>